<evidence type="ECO:0000313" key="2">
    <source>
        <dbReference type="EMBL" id="GAH79569.1"/>
    </source>
</evidence>
<dbReference type="InterPro" id="IPR008490">
    <property type="entry name" value="Transposase_InsH_N"/>
</dbReference>
<dbReference type="EMBL" id="BARU01037980">
    <property type="protein sequence ID" value="GAH79569.1"/>
    <property type="molecule type" value="Genomic_DNA"/>
</dbReference>
<gene>
    <name evidence="2" type="ORF">S03H2_59090</name>
</gene>
<sequence>MMGKHRFAPKLYYELSLGRLVPQDHLLRQISAAIDFSFVYPLARPYYRHTGQPSVDPIVLFKTL</sequence>
<dbReference type="Pfam" id="PF05598">
    <property type="entry name" value="DUF772"/>
    <property type="match status" value="1"/>
</dbReference>
<comment type="caution">
    <text evidence="2">The sequence shown here is derived from an EMBL/GenBank/DDBJ whole genome shotgun (WGS) entry which is preliminary data.</text>
</comment>
<dbReference type="AlphaFoldDB" id="X1JMT1"/>
<feature type="non-terminal residue" evidence="2">
    <location>
        <position position="64"/>
    </location>
</feature>
<accession>X1JMT1</accession>
<protein>
    <recommendedName>
        <fullName evidence="1">Transposase InsH N-terminal domain-containing protein</fullName>
    </recommendedName>
</protein>
<feature type="domain" description="Transposase InsH N-terminal" evidence="1">
    <location>
        <begin position="17"/>
        <end position="64"/>
    </location>
</feature>
<name>X1JMT1_9ZZZZ</name>
<proteinExistence type="predicted"/>
<reference evidence="2" key="1">
    <citation type="journal article" date="2014" name="Front. Microbiol.">
        <title>High frequency of phylogenetically diverse reductive dehalogenase-homologous genes in deep subseafloor sedimentary metagenomes.</title>
        <authorList>
            <person name="Kawai M."/>
            <person name="Futagami T."/>
            <person name="Toyoda A."/>
            <person name="Takaki Y."/>
            <person name="Nishi S."/>
            <person name="Hori S."/>
            <person name="Arai W."/>
            <person name="Tsubouchi T."/>
            <person name="Morono Y."/>
            <person name="Uchiyama I."/>
            <person name="Ito T."/>
            <person name="Fujiyama A."/>
            <person name="Inagaki F."/>
            <person name="Takami H."/>
        </authorList>
    </citation>
    <scope>NUCLEOTIDE SEQUENCE</scope>
    <source>
        <strain evidence="2">Expedition CK06-06</strain>
    </source>
</reference>
<evidence type="ECO:0000259" key="1">
    <source>
        <dbReference type="Pfam" id="PF05598"/>
    </source>
</evidence>
<organism evidence="2">
    <name type="scientific">marine sediment metagenome</name>
    <dbReference type="NCBI Taxonomy" id="412755"/>
    <lineage>
        <taxon>unclassified sequences</taxon>
        <taxon>metagenomes</taxon>
        <taxon>ecological metagenomes</taxon>
    </lineage>
</organism>